<dbReference type="PANTHER" id="PTHR46961">
    <property type="entry name" value="DYNEIN HEAVY CHAIN 1, AXONEMAL-LIKE PROTEIN"/>
    <property type="match status" value="1"/>
</dbReference>
<gene>
    <name evidence="2" type="ORF">P3T76_015542</name>
</gene>
<feature type="domain" description="Dynein heavy chain hydrolytic ATP-binding dynein motor region" evidence="1">
    <location>
        <begin position="1"/>
        <end position="112"/>
    </location>
</feature>
<evidence type="ECO:0000313" key="2">
    <source>
        <dbReference type="EMBL" id="KAK1928902.1"/>
    </source>
</evidence>
<dbReference type="InterPro" id="IPR027417">
    <property type="entry name" value="P-loop_NTPase"/>
</dbReference>
<dbReference type="InterPro" id="IPR026983">
    <property type="entry name" value="DHC"/>
</dbReference>
<keyword evidence="3" id="KW-1185">Reference proteome</keyword>
<dbReference type="Pfam" id="PF12774">
    <property type="entry name" value="AAA_6"/>
    <property type="match status" value="1"/>
</dbReference>
<dbReference type="InterPro" id="IPR035699">
    <property type="entry name" value="AAA_6"/>
</dbReference>
<protein>
    <submittedName>
        <fullName evidence="2">Dynein heavy chain 7</fullName>
    </submittedName>
</protein>
<dbReference type="SUPFAM" id="SSF52540">
    <property type="entry name" value="P-loop containing nucleoside triphosphate hydrolases"/>
    <property type="match status" value="1"/>
</dbReference>
<comment type="caution">
    <text evidence="2">The sequence shown here is derived from an EMBL/GenBank/DDBJ whole genome shotgun (WGS) entry which is preliminary data.</text>
</comment>
<accession>A0AAD9FZN8</accession>
<proteinExistence type="predicted"/>
<dbReference type="PANTHER" id="PTHR46961:SF5">
    <property type="entry name" value="DYNEIN AXONEMAL HEAVY CHAIN 1"/>
    <property type="match status" value="1"/>
</dbReference>
<dbReference type="GO" id="GO:0045505">
    <property type="term" value="F:dynein intermediate chain binding"/>
    <property type="evidence" value="ECO:0007669"/>
    <property type="project" value="InterPro"/>
</dbReference>
<dbReference type="GO" id="GO:0051959">
    <property type="term" value="F:dynein light intermediate chain binding"/>
    <property type="evidence" value="ECO:0007669"/>
    <property type="project" value="InterPro"/>
</dbReference>
<dbReference type="Gene3D" id="3.40.50.300">
    <property type="entry name" value="P-loop containing nucleotide triphosphate hydrolases"/>
    <property type="match status" value="1"/>
</dbReference>
<sequence length="113" mass="12607">MGKFFKGLAACGAWGCFDEFNRINIEVLSVIGQQVTTLQMIIRAGDKRIMFEGSDIVVNPRFGVFITMNPGYAGRSDLPESLAALFRLVAMMVPDYAMIGEIMFFAYGYDNEQ</sequence>
<dbReference type="AlphaFoldDB" id="A0AAD9FZN8"/>
<name>A0AAD9FZN8_9STRA</name>
<dbReference type="EMBL" id="JASMQC010000055">
    <property type="protein sequence ID" value="KAK1928902.1"/>
    <property type="molecule type" value="Genomic_DNA"/>
</dbReference>
<evidence type="ECO:0000259" key="1">
    <source>
        <dbReference type="Pfam" id="PF12774"/>
    </source>
</evidence>
<organism evidence="2 3">
    <name type="scientific">Phytophthora citrophthora</name>
    <dbReference type="NCBI Taxonomy" id="4793"/>
    <lineage>
        <taxon>Eukaryota</taxon>
        <taxon>Sar</taxon>
        <taxon>Stramenopiles</taxon>
        <taxon>Oomycota</taxon>
        <taxon>Peronosporomycetes</taxon>
        <taxon>Peronosporales</taxon>
        <taxon>Peronosporaceae</taxon>
        <taxon>Phytophthora</taxon>
    </lineage>
</organism>
<reference evidence="2" key="1">
    <citation type="submission" date="2023-08" db="EMBL/GenBank/DDBJ databases">
        <title>Reference Genome Resource for the Citrus Pathogen Phytophthora citrophthora.</title>
        <authorList>
            <person name="Moller H."/>
            <person name="Coetzee B."/>
            <person name="Rose L.J."/>
            <person name="Van Niekerk J.M."/>
        </authorList>
    </citation>
    <scope>NUCLEOTIDE SEQUENCE</scope>
    <source>
        <strain evidence="2">STE-U-9442</strain>
    </source>
</reference>
<evidence type="ECO:0000313" key="3">
    <source>
        <dbReference type="Proteomes" id="UP001259832"/>
    </source>
</evidence>
<dbReference type="GO" id="GO:0030286">
    <property type="term" value="C:dynein complex"/>
    <property type="evidence" value="ECO:0007669"/>
    <property type="project" value="InterPro"/>
</dbReference>
<dbReference type="GO" id="GO:0007018">
    <property type="term" value="P:microtubule-based movement"/>
    <property type="evidence" value="ECO:0007669"/>
    <property type="project" value="InterPro"/>
</dbReference>
<dbReference type="GO" id="GO:0005524">
    <property type="term" value="F:ATP binding"/>
    <property type="evidence" value="ECO:0007669"/>
    <property type="project" value="InterPro"/>
</dbReference>
<dbReference type="Proteomes" id="UP001259832">
    <property type="component" value="Unassembled WGS sequence"/>
</dbReference>